<keyword evidence="1" id="KW-0812">Transmembrane</keyword>
<evidence type="ECO:0008006" key="4">
    <source>
        <dbReference type="Google" id="ProtNLM"/>
    </source>
</evidence>
<evidence type="ECO:0000256" key="1">
    <source>
        <dbReference type="SAM" id="Phobius"/>
    </source>
</evidence>
<reference evidence="2 3" key="1">
    <citation type="submission" date="2019-02" db="EMBL/GenBank/DDBJ databases">
        <title>Deep-cultivation of Planctomycetes and their phenomic and genomic characterization uncovers novel biology.</title>
        <authorList>
            <person name="Wiegand S."/>
            <person name="Jogler M."/>
            <person name="Boedeker C."/>
            <person name="Pinto D."/>
            <person name="Vollmers J."/>
            <person name="Rivas-Marin E."/>
            <person name="Kohn T."/>
            <person name="Peeters S.H."/>
            <person name="Heuer A."/>
            <person name="Rast P."/>
            <person name="Oberbeckmann S."/>
            <person name="Bunk B."/>
            <person name="Jeske O."/>
            <person name="Meyerdierks A."/>
            <person name="Storesund J.E."/>
            <person name="Kallscheuer N."/>
            <person name="Luecker S."/>
            <person name="Lage O.M."/>
            <person name="Pohl T."/>
            <person name="Merkel B.J."/>
            <person name="Hornburger P."/>
            <person name="Mueller R.-W."/>
            <person name="Bruemmer F."/>
            <person name="Labrenz M."/>
            <person name="Spormann A.M."/>
            <person name="Op den Camp H."/>
            <person name="Overmann J."/>
            <person name="Amann R."/>
            <person name="Jetten M.S.M."/>
            <person name="Mascher T."/>
            <person name="Medema M.H."/>
            <person name="Devos D.P."/>
            <person name="Kaster A.-K."/>
            <person name="Ovreas L."/>
            <person name="Rohde M."/>
            <person name="Galperin M.Y."/>
            <person name="Jogler C."/>
        </authorList>
    </citation>
    <scope>NUCLEOTIDE SEQUENCE [LARGE SCALE GENOMIC DNA]</scope>
    <source>
        <strain evidence="2 3">Pla85_3_4</strain>
    </source>
</reference>
<feature type="transmembrane region" description="Helical" evidence="1">
    <location>
        <begin position="69"/>
        <end position="93"/>
    </location>
</feature>
<keyword evidence="1" id="KW-1133">Transmembrane helix</keyword>
<proteinExistence type="predicted"/>
<feature type="transmembrane region" description="Helical" evidence="1">
    <location>
        <begin position="20"/>
        <end position="39"/>
    </location>
</feature>
<evidence type="ECO:0000313" key="3">
    <source>
        <dbReference type="Proteomes" id="UP000317648"/>
    </source>
</evidence>
<dbReference type="AlphaFoldDB" id="A0A518DS44"/>
<dbReference type="Proteomes" id="UP000317648">
    <property type="component" value="Chromosome"/>
</dbReference>
<protein>
    <recommendedName>
        <fullName evidence="4">DUF1772 domain-containing protein</fullName>
    </recommendedName>
</protein>
<dbReference type="KEGG" id="lcre:Pla8534_24620"/>
<dbReference type="RefSeq" id="WP_145053253.1">
    <property type="nucleotide sequence ID" value="NZ_CP036433.1"/>
</dbReference>
<feature type="transmembrane region" description="Helical" evidence="1">
    <location>
        <begin position="139"/>
        <end position="160"/>
    </location>
</feature>
<accession>A0A518DS44</accession>
<feature type="transmembrane region" description="Helical" evidence="1">
    <location>
        <begin position="99"/>
        <end position="118"/>
    </location>
</feature>
<gene>
    <name evidence="2" type="ORF">Pla8534_24620</name>
</gene>
<keyword evidence="1" id="KW-0472">Membrane</keyword>
<name>A0A518DS44_9BACT</name>
<keyword evidence="3" id="KW-1185">Reference proteome</keyword>
<organism evidence="2 3">
    <name type="scientific">Lignipirellula cremea</name>
    <dbReference type="NCBI Taxonomy" id="2528010"/>
    <lineage>
        <taxon>Bacteria</taxon>
        <taxon>Pseudomonadati</taxon>
        <taxon>Planctomycetota</taxon>
        <taxon>Planctomycetia</taxon>
        <taxon>Pirellulales</taxon>
        <taxon>Pirellulaceae</taxon>
        <taxon>Lignipirellula</taxon>
    </lineage>
</organism>
<dbReference type="OrthoDB" id="27509at2"/>
<sequence>MPPESLPPGDVDIAGAGLHALATIHLGLTCSMTGIMWFVQLAYYPNLRVVGAENYETYEQEHIRRINRVAWSMLAAELATSLALAVLPCAVWLRTVWVINLLLLLVIWWSTWFVQVPLHHALSKQFSDELLDRLVRTNWLRTVCYSLRTALLLGLFYMWLEYFPAAMASP</sequence>
<evidence type="ECO:0000313" key="2">
    <source>
        <dbReference type="EMBL" id="QDU94656.1"/>
    </source>
</evidence>
<dbReference type="EMBL" id="CP036433">
    <property type="protein sequence ID" value="QDU94656.1"/>
    <property type="molecule type" value="Genomic_DNA"/>
</dbReference>